<sequence length="140" mass="15880">MATELVAHMRLSHYKGLWQALYSSPHGSGERKLKLNLTSAQRGCVVEMPVVCRYDDNIVVLSTRGVSKSEWSTFCKLISDESALKVIFFNEEQDFLARITASGAKPPKNDLYQIRFQWQDDDEVTAALRKGIKWISGILE</sequence>
<accession>A0A1Y2MDH9</accession>
<protein>
    <submittedName>
        <fullName evidence="1">Uncharacterized protein</fullName>
    </submittedName>
</protein>
<evidence type="ECO:0000313" key="1">
    <source>
        <dbReference type="EMBL" id="OSS54185.1"/>
    </source>
</evidence>
<gene>
    <name evidence="1" type="ORF">B5807_00843</name>
</gene>
<evidence type="ECO:0000313" key="2">
    <source>
        <dbReference type="Proteomes" id="UP000193240"/>
    </source>
</evidence>
<name>A0A1Y2MDH9_EPING</name>
<proteinExistence type="predicted"/>
<dbReference type="EMBL" id="KZ107838">
    <property type="protein sequence ID" value="OSS54185.1"/>
    <property type="molecule type" value="Genomic_DNA"/>
</dbReference>
<dbReference type="Proteomes" id="UP000193240">
    <property type="component" value="Unassembled WGS sequence"/>
</dbReference>
<dbReference type="OrthoDB" id="3660222at2759"/>
<dbReference type="OMA" id="EWREFCH"/>
<organism evidence="1 2">
    <name type="scientific">Epicoccum nigrum</name>
    <name type="common">Soil fungus</name>
    <name type="synonym">Epicoccum purpurascens</name>
    <dbReference type="NCBI Taxonomy" id="105696"/>
    <lineage>
        <taxon>Eukaryota</taxon>
        <taxon>Fungi</taxon>
        <taxon>Dikarya</taxon>
        <taxon>Ascomycota</taxon>
        <taxon>Pezizomycotina</taxon>
        <taxon>Dothideomycetes</taxon>
        <taxon>Pleosporomycetidae</taxon>
        <taxon>Pleosporales</taxon>
        <taxon>Pleosporineae</taxon>
        <taxon>Didymellaceae</taxon>
        <taxon>Epicoccum</taxon>
    </lineage>
</organism>
<dbReference type="InParanoid" id="A0A1Y2MDH9"/>
<dbReference type="AlphaFoldDB" id="A0A1Y2MDH9"/>
<reference evidence="1 2" key="1">
    <citation type="journal article" date="2017" name="Genome Announc.">
        <title>Genome sequence of the saprophytic ascomycete Epicoccum nigrum ICMP 19927 strain isolated from New Zealand.</title>
        <authorList>
            <person name="Fokin M."/>
            <person name="Fleetwood D."/>
            <person name="Weir B.S."/>
            <person name="Villas-Boas S.G."/>
        </authorList>
    </citation>
    <scope>NUCLEOTIDE SEQUENCE [LARGE SCALE GENOMIC DNA]</scope>
    <source>
        <strain evidence="1 2">ICMP 19927</strain>
    </source>
</reference>
<keyword evidence="2" id="KW-1185">Reference proteome</keyword>